<gene>
    <name evidence="1" type="ORF">HQ43_09445</name>
</gene>
<sequence>MRRKFNEKAPKVSDKTFGAFRVVLLGSCDERRAVQERGRSGSGAGGVALYDSQTDLFEPDKESVGHQVLERNGVNARCGERFLQINRRAREVEVITAFGDPGVCFPKADLHGLGLIPTSVGLGNDAQHEVVVRVSFGVSDVNMDVVQLRGVFDVERVEELFLGTPSLFGDLVEERVVVPAPA</sequence>
<protein>
    <submittedName>
        <fullName evidence="1">Uncharacterized protein</fullName>
    </submittedName>
</protein>
<evidence type="ECO:0000313" key="2">
    <source>
        <dbReference type="Proteomes" id="UP000030101"/>
    </source>
</evidence>
<accession>A0ABR4XKM7</accession>
<organism evidence="1 2">
    <name type="scientific">Porphyromonas canoris</name>
    <dbReference type="NCBI Taxonomy" id="36875"/>
    <lineage>
        <taxon>Bacteria</taxon>
        <taxon>Pseudomonadati</taxon>
        <taxon>Bacteroidota</taxon>
        <taxon>Bacteroidia</taxon>
        <taxon>Bacteroidales</taxon>
        <taxon>Porphyromonadaceae</taxon>
        <taxon>Porphyromonas</taxon>
    </lineage>
</organism>
<evidence type="ECO:0000313" key="1">
    <source>
        <dbReference type="EMBL" id="KGN92229.1"/>
    </source>
</evidence>
<comment type="caution">
    <text evidence="1">The sequence shown here is derived from an EMBL/GenBank/DDBJ whole genome shotgun (WGS) entry which is preliminary data.</text>
</comment>
<name>A0ABR4XKM7_9PORP</name>
<dbReference type="EMBL" id="JQZV01000013">
    <property type="protein sequence ID" value="KGN92229.1"/>
    <property type="molecule type" value="Genomic_DNA"/>
</dbReference>
<dbReference type="Proteomes" id="UP000030101">
    <property type="component" value="Unassembled WGS sequence"/>
</dbReference>
<proteinExistence type="predicted"/>
<keyword evidence="2" id="KW-1185">Reference proteome</keyword>
<reference evidence="1 2" key="1">
    <citation type="submission" date="2014-08" db="EMBL/GenBank/DDBJ databases">
        <title>Porphyromonas canoris strain:OH2762 Genome sequencing.</title>
        <authorList>
            <person name="Wallis C."/>
            <person name="Deusch O."/>
            <person name="O'Flynn C."/>
            <person name="Davis I."/>
            <person name="Jospin G."/>
            <person name="Darling A.E."/>
            <person name="Coil D.A."/>
            <person name="Alexiev A."/>
            <person name="Horsfall A."/>
            <person name="Kirkwood N."/>
            <person name="Harris S."/>
            <person name="Eisen J.A."/>
        </authorList>
    </citation>
    <scope>NUCLEOTIDE SEQUENCE [LARGE SCALE GENOMIC DNA]</scope>
    <source>
        <strain evidence="2">COT-108 OH2762</strain>
    </source>
</reference>